<feature type="compositionally biased region" description="Low complexity" evidence="1">
    <location>
        <begin position="10"/>
        <end position="25"/>
    </location>
</feature>
<organism evidence="2 3">
    <name type="scientific">Cyclotella cryptica</name>
    <dbReference type="NCBI Taxonomy" id="29204"/>
    <lineage>
        <taxon>Eukaryota</taxon>
        <taxon>Sar</taxon>
        <taxon>Stramenopiles</taxon>
        <taxon>Ochrophyta</taxon>
        <taxon>Bacillariophyta</taxon>
        <taxon>Coscinodiscophyceae</taxon>
        <taxon>Thalassiosirophycidae</taxon>
        <taxon>Stephanodiscales</taxon>
        <taxon>Stephanodiscaceae</taxon>
        <taxon>Cyclotella</taxon>
    </lineage>
</organism>
<accession>A0ABD3Q7T6</accession>
<dbReference type="EMBL" id="JABMIG020000066">
    <property type="protein sequence ID" value="KAL3796016.1"/>
    <property type="molecule type" value="Genomic_DNA"/>
</dbReference>
<dbReference type="AlphaFoldDB" id="A0ABD3Q7T6"/>
<evidence type="ECO:0000313" key="3">
    <source>
        <dbReference type="Proteomes" id="UP001516023"/>
    </source>
</evidence>
<evidence type="ECO:0000313" key="2">
    <source>
        <dbReference type="EMBL" id="KAL3796016.1"/>
    </source>
</evidence>
<sequence>MRFRITSLPQTLRQTTKTATTGRRQNPSYSTIQAVRAQPHRFIHINIHKISRSAIVVQCASMAMDGSLLGGEDNLTRGWDAGVAVEEDDGG</sequence>
<evidence type="ECO:0000256" key="1">
    <source>
        <dbReference type="SAM" id="MobiDB-lite"/>
    </source>
</evidence>
<proteinExistence type="predicted"/>
<protein>
    <submittedName>
        <fullName evidence="2">Uncharacterized protein</fullName>
    </submittedName>
</protein>
<gene>
    <name evidence="2" type="ORF">HJC23_013073</name>
</gene>
<comment type="caution">
    <text evidence="2">The sequence shown here is derived from an EMBL/GenBank/DDBJ whole genome shotgun (WGS) entry which is preliminary data.</text>
</comment>
<keyword evidence="3" id="KW-1185">Reference proteome</keyword>
<feature type="region of interest" description="Disordered" evidence="1">
    <location>
        <begin position="1"/>
        <end position="27"/>
    </location>
</feature>
<name>A0ABD3Q7T6_9STRA</name>
<reference evidence="2 3" key="1">
    <citation type="journal article" date="2020" name="G3 (Bethesda)">
        <title>Improved Reference Genome for Cyclotella cryptica CCMP332, a Model for Cell Wall Morphogenesis, Salinity Adaptation, and Lipid Production in Diatoms (Bacillariophyta).</title>
        <authorList>
            <person name="Roberts W.R."/>
            <person name="Downey K.M."/>
            <person name="Ruck E.C."/>
            <person name="Traller J.C."/>
            <person name="Alverson A.J."/>
        </authorList>
    </citation>
    <scope>NUCLEOTIDE SEQUENCE [LARGE SCALE GENOMIC DNA]</scope>
    <source>
        <strain evidence="2 3">CCMP332</strain>
    </source>
</reference>
<dbReference type="Proteomes" id="UP001516023">
    <property type="component" value="Unassembled WGS sequence"/>
</dbReference>